<dbReference type="AlphaFoldDB" id="A0A7R7HY34"/>
<dbReference type="SUPFAM" id="SSF53098">
    <property type="entry name" value="Ribonuclease H-like"/>
    <property type="match status" value="1"/>
</dbReference>
<dbReference type="PANTHER" id="PTHR30562">
    <property type="entry name" value="UVRC/OXIDOREDUCTASE"/>
    <property type="match status" value="1"/>
</dbReference>
<reference evidence="4 5" key="1">
    <citation type="submission" date="2020-08" db="EMBL/GenBank/DDBJ databases">
        <title>Whole genome shotgun sequence of Actinocatenispora thailandica NBRC 105041.</title>
        <authorList>
            <person name="Komaki H."/>
            <person name="Tamura T."/>
        </authorList>
    </citation>
    <scope>NUCLEOTIDE SEQUENCE [LARGE SCALE GENOMIC DNA]</scope>
    <source>
        <strain evidence="4 5">NBRC 105041</strain>
    </source>
</reference>
<keyword evidence="1" id="KW-0269">Exonuclease</keyword>
<dbReference type="SUPFAM" id="SSF82771">
    <property type="entry name" value="GIY-YIG endonuclease"/>
    <property type="match status" value="1"/>
</dbReference>
<dbReference type="GO" id="GO:0003677">
    <property type="term" value="F:DNA binding"/>
    <property type="evidence" value="ECO:0007669"/>
    <property type="project" value="InterPro"/>
</dbReference>
<dbReference type="InterPro" id="IPR047296">
    <property type="entry name" value="GIY-YIG_UvrC_Cho"/>
</dbReference>
<dbReference type="CDD" id="cd06127">
    <property type="entry name" value="DEDDh"/>
    <property type="match status" value="1"/>
</dbReference>
<feature type="compositionally biased region" description="Basic residues" evidence="2">
    <location>
        <begin position="604"/>
        <end position="613"/>
    </location>
</feature>
<accession>A0A7R7HY34</accession>
<dbReference type="Gene3D" id="3.30.420.10">
    <property type="entry name" value="Ribonuclease H-like superfamily/Ribonuclease H"/>
    <property type="match status" value="1"/>
</dbReference>
<dbReference type="GO" id="GO:0006289">
    <property type="term" value="P:nucleotide-excision repair"/>
    <property type="evidence" value="ECO:0007669"/>
    <property type="project" value="InterPro"/>
</dbReference>
<dbReference type="Gene3D" id="3.40.1440.10">
    <property type="entry name" value="GIY-YIG endonuclease"/>
    <property type="match status" value="1"/>
</dbReference>
<evidence type="ECO:0000256" key="2">
    <source>
        <dbReference type="SAM" id="MobiDB-lite"/>
    </source>
</evidence>
<dbReference type="NCBIfam" id="NF005905">
    <property type="entry name" value="PRK07883.1-3"/>
    <property type="match status" value="1"/>
</dbReference>
<dbReference type="NCBIfam" id="TIGR00573">
    <property type="entry name" value="dnaq"/>
    <property type="match status" value="1"/>
</dbReference>
<evidence type="ECO:0000313" key="5">
    <source>
        <dbReference type="Proteomes" id="UP000611640"/>
    </source>
</evidence>
<dbReference type="InterPro" id="IPR000305">
    <property type="entry name" value="GIY-YIG_endonuc"/>
</dbReference>
<dbReference type="CDD" id="cd10434">
    <property type="entry name" value="GIY-YIG_UvrC_Cho"/>
    <property type="match status" value="1"/>
</dbReference>
<dbReference type="SMART" id="SM00479">
    <property type="entry name" value="EXOIII"/>
    <property type="match status" value="1"/>
</dbReference>
<dbReference type="InterPro" id="IPR035901">
    <property type="entry name" value="GIY-YIG_endonuc_sf"/>
</dbReference>
<dbReference type="PROSITE" id="PS50164">
    <property type="entry name" value="GIY_YIG"/>
    <property type="match status" value="1"/>
</dbReference>
<dbReference type="Proteomes" id="UP000611640">
    <property type="component" value="Chromosome"/>
</dbReference>
<feature type="region of interest" description="Disordered" evidence="2">
    <location>
        <begin position="588"/>
        <end position="613"/>
    </location>
</feature>
<keyword evidence="5" id="KW-1185">Reference proteome</keyword>
<dbReference type="FunFam" id="3.30.420.10:FF:000045">
    <property type="entry name" value="3'-5' exonuclease DinG"/>
    <property type="match status" value="1"/>
</dbReference>
<keyword evidence="1" id="KW-0540">Nuclease</keyword>
<dbReference type="KEGG" id="atl:Athai_41960"/>
<keyword evidence="1" id="KW-0378">Hydrolase</keyword>
<dbReference type="NCBIfam" id="NF005907">
    <property type="entry name" value="PRK07883.1-5"/>
    <property type="match status" value="1"/>
</dbReference>
<name>A0A7R7HY34_9ACTN</name>
<dbReference type="GO" id="GO:0004527">
    <property type="term" value="F:exonuclease activity"/>
    <property type="evidence" value="ECO:0007669"/>
    <property type="project" value="UniProtKB-KW"/>
</dbReference>
<dbReference type="GO" id="GO:0009380">
    <property type="term" value="C:excinuclease repair complex"/>
    <property type="evidence" value="ECO:0007669"/>
    <property type="project" value="TreeGrafter"/>
</dbReference>
<dbReference type="GO" id="GO:0006260">
    <property type="term" value="P:DNA replication"/>
    <property type="evidence" value="ECO:0007669"/>
    <property type="project" value="InterPro"/>
</dbReference>
<dbReference type="PANTHER" id="PTHR30562:SF1">
    <property type="entry name" value="UVRABC SYSTEM PROTEIN C"/>
    <property type="match status" value="1"/>
</dbReference>
<dbReference type="EMBL" id="AP023355">
    <property type="protein sequence ID" value="BCJ36693.1"/>
    <property type="molecule type" value="Genomic_DNA"/>
</dbReference>
<dbReference type="InterPro" id="IPR013520">
    <property type="entry name" value="Ribonucl_H"/>
</dbReference>
<proteinExistence type="predicted"/>
<feature type="compositionally biased region" description="Basic and acidic residues" evidence="2">
    <location>
        <begin position="1"/>
        <end position="12"/>
    </location>
</feature>
<dbReference type="Pfam" id="PF00929">
    <property type="entry name" value="RNase_T"/>
    <property type="match status" value="1"/>
</dbReference>
<feature type="compositionally biased region" description="Polar residues" evidence="2">
    <location>
        <begin position="21"/>
        <end position="32"/>
    </location>
</feature>
<dbReference type="InterPro" id="IPR036397">
    <property type="entry name" value="RNaseH_sf"/>
</dbReference>
<sequence>MPPARRRAEPDVRQQPAGRRQSASARQPAFRQQSIEEIGQPLSATTFVVVDLETTGGSPADAGITEIGAVKVCGGEVLGEFGTLVNPGLPIPPFVAALTGITEAMVAPAPELTEVLPSFLEFARGAVLVAHNAPFDVGFLKAASAKFGYPWPAFPVVDTVTLARRALTRDEVPNCKLGTLAAYFHTATQPSHRALDDARATVDVLHRLLERVGSHRVHTLDELVEFCRAVHPVQRRKRGLADGLPHAPGVYVFRDGSGRPLYVGTSRDIATRVRSYFTAAETRSRMTEMLTAAERVEAVECAHALEAGVRELRLIAAHKPPYNKRSKFPERVHWLKLTDEPFPRLSVVRKLADDAGCYLGPFSSRRTAETAAAGVYDAVPLRQCTRRLSLRTASPACALAEIGRCAAPCELQIAPADYARHADAFRELVHGDPAVLVDRLLARIGELAAEQRYEEAATVRGRLVALLRAAVRLQRLRSLTSIPELVAARRAQDGGWELAVVRYGRLAAAGSAPRGTAPRPVLAALLATAETVRGGIGPTPCATAEETEQILTFLNRPETRLVESSGAGWFCPASGAERFHDLLHKADSARSSADPLSGRGAPRTMHRPTRATA</sequence>
<dbReference type="InterPro" id="IPR012337">
    <property type="entry name" value="RNaseH-like_sf"/>
</dbReference>
<dbReference type="GO" id="GO:0003887">
    <property type="term" value="F:DNA-directed DNA polymerase activity"/>
    <property type="evidence" value="ECO:0007669"/>
    <property type="project" value="InterPro"/>
</dbReference>
<protein>
    <submittedName>
        <fullName evidence="4">DNA polymerase III subunit epsilon</fullName>
    </submittedName>
</protein>
<evidence type="ECO:0000313" key="4">
    <source>
        <dbReference type="EMBL" id="BCJ36693.1"/>
    </source>
</evidence>
<dbReference type="InterPro" id="IPR006054">
    <property type="entry name" value="DnaQ"/>
</dbReference>
<gene>
    <name evidence="4" type="primary">dnaQ</name>
    <name evidence="4" type="ORF">Athai_41960</name>
</gene>
<dbReference type="InterPro" id="IPR050066">
    <property type="entry name" value="UvrABC_protein_C"/>
</dbReference>
<feature type="domain" description="GIY-YIG" evidence="3">
    <location>
        <begin position="246"/>
        <end position="324"/>
    </location>
</feature>
<feature type="region of interest" description="Disordered" evidence="2">
    <location>
        <begin position="1"/>
        <end position="32"/>
    </location>
</feature>
<dbReference type="SMART" id="SM00465">
    <property type="entry name" value="GIYc"/>
    <property type="match status" value="1"/>
</dbReference>
<organism evidence="4 5">
    <name type="scientific">Actinocatenispora thailandica</name>
    <dbReference type="NCBI Taxonomy" id="227318"/>
    <lineage>
        <taxon>Bacteria</taxon>
        <taxon>Bacillati</taxon>
        <taxon>Actinomycetota</taxon>
        <taxon>Actinomycetes</taxon>
        <taxon>Micromonosporales</taxon>
        <taxon>Micromonosporaceae</taxon>
        <taxon>Actinocatenispora</taxon>
    </lineage>
</organism>
<evidence type="ECO:0000259" key="3">
    <source>
        <dbReference type="PROSITE" id="PS50164"/>
    </source>
</evidence>
<evidence type="ECO:0000256" key="1">
    <source>
        <dbReference type="ARBA" id="ARBA00022839"/>
    </source>
</evidence>